<evidence type="ECO:0000313" key="4">
    <source>
        <dbReference type="Proteomes" id="UP000694845"/>
    </source>
</evidence>
<dbReference type="Proteomes" id="UP000694845">
    <property type="component" value="Unplaced"/>
</dbReference>
<dbReference type="OrthoDB" id="410267at2759"/>
<feature type="transmembrane region" description="Helical" evidence="2">
    <location>
        <begin position="461"/>
        <end position="486"/>
    </location>
</feature>
<organism evidence="4 5">
    <name type="scientific">Acanthaster planci</name>
    <name type="common">Crown-of-thorns starfish</name>
    <dbReference type="NCBI Taxonomy" id="133434"/>
    <lineage>
        <taxon>Eukaryota</taxon>
        <taxon>Metazoa</taxon>
        <taxon>Echinodermata</taxon>
        <taxon>Eleutherozoa</taxon>
        <taxon>Asterozoa</taxon>
        <taxon>Asteroidea</taxon>
        <taxon>Valvatacea</taxon>
        <taxon>Valvatida</taxon>
        <taxon>Acanthasteridae</taxon>
        <taxon>Acanthaster</taxon>
    </lineage>
</organism>
<dbReference type="InterPro" id="IPR050327">
    <property type="entry name" value="Proton-linked_MCT"/>
</dbReference>
<dbReference type="AlphaFoldDB" id="A0A8B7ZEC2"/>
<dbReference type="InterPro" id="IPR011701">
    <property type="entry name" value="MFS"/>
</dbReference>
<feature type="transmembrane region" description="Helical" evidence="2">
    <location>
        <begin position="102"/>
        <end position="124"/>
    </location>
</feature>
<keyword evidence="4" id="KW-1185">Reference proteome</keyword>
<dbReference type="GeneID" id="110986441"/>
<dbReference type="OMA" id="HILFITI"/>
<feature type="transmembrane region" description="Helical" evidence="2">
    <location>
        <begin position="372"/>
        <end position="392"/>
    </location>
</feature>
<evidence type="ECO:0000256" key="2">
    <source>
        <dbReference type="SAM" id="Phobius"/>
    </source>
</evidence>
<feature type="transmembrane region" description="Helical" evidence="2">
    <location>
        <begin position="50"/>
        <end position="69"/>
    </location>
</feature>
<dbReference type="InterPro" id="IPR036259">
    <property type="entry name" value="MFS_trans_sf"/>
</dbReference>
<keyword evidence="2" id="KW-1133">Transmembrane helix</keyword>
<feature type="transmembrane region" description="Helical" evidence="2">
    <location>
        <begin position="432"/>
        <end position="455"/>
    </location>
</feature>
<keyword evidence="2" id="KW-0472">Membrane</keyword>
<dbReference type="SUPFAM" id="SSF103473">
    <property type="entry name" value="MFS general substrate transporter"/>
    <property type="match status" value="1"/>
</dbReference>
<keyword evidence="2" id="KW-0812">Transmembrane</keyword>
<dbReference type="PANTHER" id="PTHR11360:SF284">
    <property type="entry name" value="EG:103B4.3 PROTEIN-RELATED"/>
    <property type="match status" value="1"/>
</dbReference>
<dbReference type="PANTHER" id="PTHR11360">
    <property type="entry name" value="MONOCARBOXYLATE TRANSPORTER"/>
    <property type="match status" value="1"/>
</dbReference>
<reference evidence="5" key="1">
    <citation type="submission" date="2025-08" db="UniProtKB">
        <authorList>
            <consortium name="RefSeq"/>
        </authorList>
    </citation>
    <scope>IDENTIFICATION</scope>
</reference>
<dbReference type="PROSITE" id="PS50850">
    <property type="entry name" value="MFS"/>
    <property type="match status" value="1"/>
</dbReference>
<name>A0A8B7ZEC2_ACAPL</name>
<feature type="transmembrane region" description="Helical" evidence="2">
    <location>
        <begin position="12"/>
        <end position="38"/>
    </location>
</feature>
<feature type="transmembrane region" description="Helical" evidence="2">
    <location>
        <begin position="136"/>
        <end position="158"/>
    </location>
</feature>
<dbReference type="InterPro" id="IPR020846">
    <property type="entry name" value="MFS_dom"/>
</dbReference>
<comment type="subcellular location">
    <subcellularLocation>
        <location evidence="1">Membrane</location>
        <topology evidence="1">Multi-pass membrane protein</topology>
    </subcellularLocation>
</comment>
<gene>
    <name evidence="5" type="primary">LOC110986441</name>
</gene>
<evidence type="ECO:0000313" key="5">
    <source>
        <dbReference type="RefSeq" id="XP_022103989.1"/>
    </source>
</evidence>
<dbReference type="GO" id="GO:0016020">
    <property type="term" value="C:membrane"/>
    <property type="evidence" value="ECO:0007669"/>
    <property type="project" value="UniProtKB-SubCell"/>
</dbReference>
<dbReference type="GO" id="GO:0008028">
    <property type="term" value="F:monocarboxylic acid transmembrane transporter activity"/>
    <property type="evidence" value="ECO:0007669"/>
    <property type="project" value="TreeGrafter"/>
</dbReference>
<dbReference type="Pfam" id="PF07690">
    <property type="entry name" value="MFS_1"/>
    <property type="match status" value="1"/>
</dbReference>
<evidence type="ECO:0000256" key="1">
    <source>
        <dbReference type="ARBA" id="ARBA00004141"/>
    </source>
</evidence>
<protein>
    <submittedName>
        <fullName evidence="5">Monocarboxylate transporter 13-like</fullName>
    </submittedName>
</protein>
<feature type="domain" description="Major facilitator superfamily (MFS) profile" evidence="3">
    <location>
        <begin position="15"/>
        <end position="487"/>
    </location>
</feature>
<feature type="transmembrane region" description="Helical" evidence="2">
    <location>
        <begin position="76"/>
        <end position="96"/>
    </location>
</feature>
<dbReference type="RefSeq" id="XP_022103989.1">
    <property type="nucleotide sequence ID" value="XM_022248297.1"/>
</dbReference>
<feature type="transmembrane region" description="Helical" evidence="2">
    <location>
        <begin position="306"/>
        <end position="330"/>
    </location>
</feature>
<dbReference type="KEGG" id="aplc:110986441"/>
<accession>A0A8B7ZEC2</accession>
<evidence type="ECO:0000259" key="3">
    <source>
        <dbReference type="PROSITE" id="PS50850"/>
    </source>
</evidence>
<feature type="transmembrane region" description="Helical" evidence="2">
    <location>
        <begin position="398"/>
        <end position="420"/>
    </location>
</feature>
<sequence length="499" mass="53739">MVKCAADSEAHHWPVVLASFVATSLTHGLASSVGVLYIEWHEEFPESSALIGWLSSSLLAMLLCFSPMAGALVKYFGVRPVVVTGGLLSFTGLLIASFAWEFYVLFITIPFMAGIGFGMSYTGVMVTVSEHFHKHYAMANGITMSGASVGMVLLPVFFQFLIDQYGWRRALLVTSALQANVLVCGGVMRSPQSTLRKWKRNSGVSFVPESSGRHQKLGRTVYHLKMERSKMLSASGNQVKVDVCNNASEQDVRITTLSPGIDYECLPADNLAESKGRGLALRVTCSERVKAFFDHSGISLFWTNRVFNGFMAVSVSISAIYGVTLPYIAARAKSVGVPELEASLLVSVIGISNMLSRLTHGRLLDSDVIQPAYLYVVFVLPATVAGPVIATVQSFTVLVVSTVLIGLAAGAYIPMQAVIIRRIVGKDRFPGGFAMGLVFVAVGNMASAAIAGYLADTTGSYSAGFLFMAGISGLCVMLMLGLHMLWTRLVPDTRWPVIP</sequence>
<dbReference type="Gene3D" id="1.20.1250.20">
    <property type="entry name" value="MFS general substrate transporter like domains"/>
    <property type="match status" value="2"/>
</dbReference>
<proteinExistence type="predicted"/>